<dbReference type="EMBL" id="FUZF01000016">
    <property type="protein sequence ID" value="SKB95503.1"/>
    <property type="molecule type" value="Genomic_DNA"/>
</dbReference>
<keyword evidence="2" id="KW-1185">Reference proteome</keyword>
<sequence length="77" mass="8386">MASPGLASGTHSKREAILWLFISDHRLDHGIYHIAAVRSGNRCAGLRYANRCGFWIAGRLAGGLYQHMAAGATMEPF</sequence>
<dbReference type="STRING" id="1513896.SAMN05660841_03248"/>
<dbReference type="AlphaFoldDB" id="A0A1T5FH58"/>
<protein>
    <submittedName>
        <fullName evidence="1">Uncharacterized protein</fullName>
    </submittedName>
</protein>
<proteinExistence type="predicted"/>
<gene>
    <name evidence="1" type="ORF">SAMN05660841_03248</name>
</gene>
<reference evidence="2" key="1">
    <citation type="submission" date="2017-02" db="EMBL/GenBank/DDBJ databases">
        <authorList>
            <person name="Varghese N."/>
            <person name="Submissions S."/>
        </authorList>
    </citation>
    <scope>NUCLEOTIDE SEQUENCE [LARGE SCALE GENOMIC DNA]</scope>
    <source>
        <strain evidence="2">DSM 24091</strain>
    </source>
</reference>
<evidence type="ECO:0000313" key="1">
    <source>
        <dbReference type="EMBL" id="SKB95503.1"/>
    </source>
</evidence>
<dbReference type="Proteomes" id="UP000190150">
    <property type="component" value="Unassembled WGS sequence"/>
</dbReference>
<evidence type="ECO:0000313" key="2">
    <source>
        <dbReference type="Proteomes" id="UP000190150"/>
    </source>
</evidence>
<name>A0A1T5FH58_9SPHI</name>
<organism evidence="1 2">
    <name type="scientific">Sphingobacterium nematocida</name>
    <dbReference type="NCBI Taxonomy" id="1513896"/>
    <lineage>
        <taxon>Bacteria</taxon>
        <taxon>Pseudomonadati</taxon>
        <taxon>Bacteroidota</taxon>
        <taxon>Sphingobacteriia</taxon>
        <taxon>Sphingobacteriales</taxon>
        <taxon>Sphingobacteriaceae</taxon>
        <taxon>Sphingobacterium</taxon>
    </lineage>
</organism>
<accession>A0A1T5FH58</accession>